<dbReference type="Pfam" id="PF13568">
    <property type="entry name" value="OMP_b-brl_2"/>
    <property type="match status" value="1"/>
</dbReference>
<feature type="signal peptide" evidence="1">
    <location>
        <begin position="1"/>
        <end position="23"/>
    </location>
</feature>
<sequence>MKRKLIFFSVLVLCMGTATTAKSQVLLSLIFGDKLNNEDNLFGIHMDYSWNQLSGVEADKNMRTFNFGLFYTHKWDNNLHLNIEMLAKYQRGAAGIPAYDLDDPRLNSIYADTDVTRKISYLSLPVTMRYAYKGAYFVELGPQASFRTKARDIFETELTQGDASLDVDIRDQVQRIEMGYVTGIGMYIDKERFNALGLRFQGGFSDVMKDIDGKQKNSQIAIYANLPIGRGKMKTK</sequence>
<gene>
    <name evidence="3" type="ORF">LV85_03609</name>
</gene>
<evidence type="ECO:0000256" key="1">
    <source>
        <dbReference type="SAM" id="SignalP"/>
    </source>
</evidence>
<dbReference type="OrthoDB" id="1120420at2"/>
<keyword evidence="1" id="KW-0732">Signal</keyword>
<reference evidence="3 4" key="1">
    <citation type="submission" date="2018-06" db="EMBL/GenBank/DDBJ databases">
        <title>Genomic Encyclopedia of Archaeal and Bacterial Type Strains, Phase II (KMG-II): from individual species to whole genera.</title>
        <authorList>
            <person name="Goeker M."/>
        </authorList>
    </citation>
    <scope>NUCLEOTIDE SEQUENCE [LARGE SCALE GENOMIC DNA]</scope>
    <source>
        <strain evidence="3 4">DSM 19830</strain>
    </source>
</reference>
<dbReference type="Proteomes" id="UP000248882">
    <property type="component" value="Unassembled WGS sequence"/>
</dbReference>
<evidence type="ECO:0000313" key="4">
    <source>
        <dbReference type="Proteomes" id="UP000248882"/>
    </source>
</evidence>
<proteinExistence type="predicted"/>
<feature type="chain" id="PRO_5015856881" evidence="1">
    <location>
        <begin position="24"/>
        <end position="236"/>
    </location>
</feature>
<dbReference type="InterPro" id="IPR036709">
    <property type="entry name" value="Autotransporte_beta_dom_sf"/>
</dbReference>
<dbReference type="RefSeq" id="WP_111322007.1">
    <property type="nucleotide sequence ID" value="NZ_QKZT01000019.1"/>
</dbReference>
<keyword evidence="4" id="KW-1185">Reference proteome</keyword>
<name>A0A2W7R377_9BACT</name>
<comment type="caution">
    <text evidence="3">The sequence shown here is derived from an EMBL/GenBank/DDBJ whole genome shotgun (WGS) entry which is preliminary data.</text>
</comment>
<dbReference type="SUPFAM" id="SSF103515">
    <property type="entry name" value="Autotransporter"/>
    <property type="match status" value="1"/>
</dbReference>
<organism evidence="3 4">
    <name type="scientific">Algoriphagus chordae</name>
    <dbReference type="NCBI Taxonomy" id="237019"/>
    <lineage>
        <taxon>Bacteria</taxon>
        <taxon>Pseudomonadati</taxon>
        <taxon>Bacteroidota</taxon>
        <taxon>Cytophagia</taxon>
        <taxon>Cytophagales</taxon>
        <taxon>Cyclobacteriaceae</taxon>
        <taxon>Algoriphagus</taxon>
    </lineage>
</organism>
<feature type="domain" description="Outer membrane protein beta-barrel" evidence="2">
    <location>
        <begin position="64"/>
        <end position="207"/>
    </location>
</feature>
<protein>
    <submittedName>
        <fullName evidence="3">Outer membrane protein with beta-barrel domain</fullName>
    </submittedName>
</protein>
<accession>A0A2W7R377</accession>
<evidence type="ECO:0000259" key="2">
    <source>
        <dbReference type="Pfam" id="PF13568"/>
    </source>
</evidence>
<dbReference type="InterPro" id="IPR025665">
    <property type="entry name" value="Beta-barrel_OMP_2"/>
</dbReference>
<evidence type="ECO:0000313" key="3">
    <source>
        <dbReference type="EMBL" id="PZX48539.1"/>
    </source>
</evidence>
<dbReference type="EMBL" id="QKZT01000019">
    <property type="protein sequence ID" value="PZX48539.1"/>
    <property type="molecule type" value="Genomic_DNA"/>
</dbReference>
<dbReference type="AlphaFoldDB" id="A0A2W7R377"/>